<feature type="domain" description="Mannosyl-glycoprotein endo-beta-N-acetylglucosamidase-like" evidence="3">
    <location>
        <begin position="45"/>
        <end position="206"/>
    </location>
</feature>
<dbReference type="PRINTS" id="PR01002">
    <property type="entry name" value="FLGFLGJ"/>
</dbReference>
<comment type="similarity">
    <text evidence="1">Belongs to the glycosyl hydrolase 73 family.</text>
</comment>
<dbReference type="RefSeq" id="WP_111247429.1">
    <property type="nucleotide sequence ID" value="NZ_PIEU01000045.1"/>
</dbReference>
<dbReference type="Gene3D" id="4.10.80.30">
    <property type="entry name" value="DNA polymerase, domain 6"/>
    <property type="match status" value="1"/>
</dbReference>
<dbReference type="Proteomes" id="UP000249828">
    <property type="component" value="Unassembled WGS sequence"/>
</dbReference>
<dbReference type="SMART" id="SM00047">
    <property type="entry name" value="LYZ2"/>
    <property type="match status" value="1"/>
</dbReference>
<evidence type="ECO:0000313" key="5">
    <source>
        <dbReference type="Proteomes" id="UP000249828"/>
    </source>
</evidence>
<proteinExistence type="inferred from homology"/>
<protein>
    <submittedName>
        <fullName evidence="4">N-acetylmuramoyl-L-alanine amidase</fullName>
    </submittedName>
</protein>
<keyword evidence="5" id="KW-1185">Reference proteome</keyword>
<accession>A0A2W3Z5H0</accession>
<dbReference type="EMBL" id="PIEU01000045">
    <property type="protein sequence ID" value="PZL75368.1"/>
    <property type="molecule type" value="Genomic_DNA"/>
</dbReference>
<organism evidence="4 5">
    <name type="scientific">Enterococcus plantarum</name>
    <dbReference type="NCBI Taxonomy" id="1077675"/>
    <lineage>
        <taxon>Bacteria</taxon>
        <taxon>Bacillati</taxon>
        <taxon>Bacillota</taxon>
        <taxon>Bacilli</taxon>
        <taxon>Lactobacillales</taxon>
        <taxon>Enterococcaceae</taxon>
        <taxon>Enterococcus</taxon>
    </lineage>
</organism>
<dbReference type="Pfam" id="PF01832">
    <property type="entry name" value="Glucosaminidase"/>
    <property type="match status" value="1"/>
</dbReference>
<dbReference type="PANTHER" id="PTHR33308">
    <property type="entry name" value="PEPTIDOGLYCAN HYDROLASE FLGJ"/>
    <property type="match status" value="1"/>
</dbReference>
<evidence type="ECO:0000313" key="4">
    <source>
        <dbReference type="EMBL" id="PZL75368.1"/>
    </source>
</evidence>
<dbReference type="PANTHER" id="PTHR33308:SF10">
    <property type="entry name" value="EXO-GLUCOSAMINIDASE LYTG"/>
    <property type="match status" value="1"/>
</dbReference>
<reference evidence="4 5" key="1">
    <citation type="submission" date="2017-11" db="EMBL/GenBank/DDBJ databases">
        <title>Draft genome sequence of Enterococcus plantarum TRW2 strain isolated from lettuce.</title>
        <authorList>
            <person name="Kim E.B."/>
            <person name="Marco M.L."/>
            <person name="Williams T.R."/>
            <person name="You I.H."/>
        </authorList>
    </citation>
    <scope>NUCLEOTIDE SEQUENCE [LARGE SCALE GENOMIC DNA]</scope>
    <source>
        <strain evidence="4 5">TRW2</strain>
    </source>
</reference>
<sequence>MNSPRYKKKKVRKTNLPMLFAGLLIVGVAFIFSINVLSDSSKTEEESAQQKEQVTKEQFIDRISPYAKELQASYGVLPSIIIGQGILESNWGQSTLASKYNNLFGIKAYGEQKKVNLETREYINEEWIVIQGDFRVYDTWEESMDDHTRLFVNGVTWNPRLYERVLLAKNYKQAAQALQDAGYATDPTYADKVIHVIESYDLNQYDH</sequence>
<evidence type="ECO:0000256" key="1">
    <source>
        <dbReference type="ARBA" id="ARBA00010266"/>
    </source>
</evidence>
<dbReference type="InterPro" id="IPR051056">
    <property type="entry name" value="Glycosyl_Hydrolase_73"/>
</dbReference>
<name>A0A2W3Z5H0_9ENTE</name>
<dbReference type="InterPro" id="IPR002901">
    <property type="entry name" value="MGlyc_endo_b_GlcNAc-like_dom"/>
</dbReference>
<evidence type="ECO:0000259" key="3">
    <source>
        <dbReference type="SMART" id="SM00047"/>
    </source>
</evidence>
<evidence type="ECO:0000256" key="2">
    <source>
        <dbReference type="ARBA" id="ARBA00022801"/>
    </source>
</evidence>
<dbReference type="AlphaFoldDB" id="A0A2W3Z5H0"/>
<dbReference type="STRING" id="1077675.BCR22_02900"/>
<dbReference type="GO" id="GO:0004040">
    <property type="term" value="F:amidase activity"/>
    <property type="evidence" value="ECO:0007669"/>
    <property type="project" value="InterPro"/>
</dbReference>
<comment type="caution">
    <text evidence="4">The sequence shown here is derived from an EMBL/GenBank/DDBJ whole genome shotgun (WGS) entry which is preliminary data.</text>
</comment>
<gene>
    <name evidence="4" type="ORF">CI088_05225</name>
</gene>
<dbReference type="Gene3D" id="1.10.530.10">
    <property type="match status" value="1"/>
</dbReference>
<keyword evidence="2" id="KW-0378">Hydrolase</keyword>